<keyword evidence="2" id="KW-0732">Signal</keyword>
<dbReference type="InterPro" id="IPR011992">
    <property type="entry name" value="EF-hand-dom_pair"/>
</dbReference>
<dbReference type="RefSeq" id="WP_275630862.1">
    <property type="nucleotide sequence ID" value="NZ_JARGYD010000001.1"/>
</dbReference>
<comment type="caution">
    <text evidence="4">The sequence shown here is derived from an EMBL/GenBank/DDBJ whole genome shotgun (WGS) entry which is preliminary data.</text>
</comment>
<evidence type="ECO:0000313" key="5">
    <source>
        <dbReference type="Proteomes" id="UP001595632"/>
    </source>
</evidence>
<dbReference type="Gene3D" id="1.10.238.10">
    <property type="entry name" value="EF-hand"/>
    <property type="match status" value="1"/>
</dbReference>
<organism evidence="4 5">
    <name type="scientific">Psychromarinibacter halotolerans</name>
    <dbReference type="NCBI Taxonomy" id="1775175"/>
    <lineage>
        <taxon>Bacteria</taxon>
        <taxon>Pseudomonadati</taxon>
        <taxon>Pseudomonadota</taxon>
        <taxon>Alphaproteobacteria</taxon>
        <taxon>Rhodobacterales</taxon>
        <taxon>Paracoccaceae</taxon>
        <taxon>Psychromarinibacter</taxon>
    </lineage>
</organism>
<evidence type="ECO:0000259" key="3">
    <source>
        <dbReference type="PROSITE" id="PS50222"/>
    </source>
</evidence>
<feature type="signal peptide" evidence="2">
    <location>
        <begin position="1"/>
        <end position="22"/>
    </location>
</feature>
<evidence type="ECO:0000256" key="1">
    <source>
        <dbReference type="SAM" id="MobiDB-lite"/>
    </source>
</evidence>
<dbReference type="Proteomes" id="UP001595632">
    <property type="component" value="Unassembled WGS sequence"/>
</dbReference>
<accession>A0ABV7GSD9</accession>
<reference evidence="5" key="1">
    <citation type="journal article" date="2019" name="Int. J. Syst. Evol. Microbiol.">
        <title>The Global Catalogue of Microorganisms (GCM) 10K type strain sequencing project: providing services to taxonomists for standard genome sequencing and annotation.</title>
        <authorList>
            <consortium name="The Broad Institute Genomics Platform"/>
            <consortium name="The Broad Institute Genome Sequencing Center for Infectious Disease"/>
            <person name="Wu L."/>
            <person name="Ma J."/>
        </authorList>
    </citation>
    <scope>NUCLEOTIDE SEQUENCE [LARGE SCALE GENOMIC DNA]</scope>
    <source>
        <strain evidence="5">KCTC 52366</strain>
    </source>
</reference>
<name>A0ABV7GSD9_9RHOB</name>
<proteinExistence type="predicted"/>
<dbReference type="PROSITE" id="PS50222">
    <property type="entry name" value="EF_HAND_2"/>
    <property type="match status" value="1"/>
</dbReference>
<feature type="compositionally biased region" description="Acidic residues" evidence="1">
    <location>
        <begin position="96"/>
        <end position="142"/>
    </location>
</feature>
<feature type="domain" description="EF-hand" evidence="3">
    <location>
        <begin position="25"/>
        <end position="53"/>
    </location>
</feature>
<evidence type="ECO:0000313" key="4">
    <source>
        <dbReference type="EMBL" id="MFC3143578.1"/>
    </source>
</evidence>
<keyword evidence="5" id="KW-1185">Reference proteome</keyword>
<evidence type="ECO:0000256" key="2">
    <source>
        <dbReference type="SAM" id="SignalP"/>
    </source>
</evidence>
<feature type="region of interest" description="Disordered" evidence="1">
    <location>
        <begin position="71"/>
        <end position="142"/>
    </location>
</feature>
<sequence>MKLSHLLLTTSLCAVAAVPAMAQSRTFSSIDANGDGQLSLAELEAVFGRQGAGNILNRSDLDRNGFVSASEIKISHDDDSNDDESDDDRYDRNNDDESDDRNDDESDDDRNDDQSDDESDDDKSDEDESDDDDGDDDEGDDD</sequence>
<dbReference type="InterPro" id="IPR018247">
    <property type="entry name" value="EF_Hand_1_Ca_BS"/>
</dbReference>
<gene>
    <name evidence="4" type="ORF">ACFOGP_12725</name>
</gene>
<dbReference type="InterPro" id="IPR002048">
    <property type="entry name" value="EF_hand_dom"/>
</dbReference>
<protein>
    <recommendedName>
        <fullName evidence="3">EF-hand domain-containing protein</fullName>
    </recommendedName>
</protein>
<dbReference type="Pfam" id="PF13202">
    <property type="entry name" value="EF-hand_5"/>
    <property type="match status" value="1"/>
</dbReference>
<feature type="chain" id="PRO_5046870368" description="EF-hand domain-containing protein" evidence="2">
    <location>
        <begin position="23"/>
        <end position="142"/>
    </location>
</feature>
<dbReference type="SUPFAM" id="SSF47473">
    <property type="entry name" value="EF-hand"/>
    <property type="match status" value="1"/>
</dbReference>
<feature type="compositionally biased region" description="Acidic residues" evidence="1">
    <location>
        <begin position="79"/>
        <end position="88"/>
    </location>
</feature>
<dbReference type="PROSITE" id="PS00018">
    <property type="entry name" value="EF_HAND_1"/>
    <property type="match status" value="2"/>
</dbReference>
<dbReference type="EMBL" id="JBHRTB010000010">
    <property type="protein sequence ID" value="MFC3143578.1"/>
    <property type="molecule type" value="Genomic_DNA"/>
</dbReference>